<organism evidence="3 4">
    <name type="scientific">Actinoplanes flavus</name>
    <dbReference type="NCBI Taxonomy" id="2820290"/>
    <lineage>
        <taxon>Bacteria</taxon>
        <taxon>Bacillati</taxon>
        <taxon>Actinomycetota</taxon>
        <taxon>Actinomycetes</taxon>
        <taxon>Micromonosporales</taxon>
        <taxon>Micromonosporaceae</taxon>
        <taxon>Actinoplanes</taxon>
    </lineage>
</organism>
<evidence type="ECO:0000256" key="1">
    <source>
        <dbReference type="ARBA" id="ARBA00022679"/>
    </source>
</evidence>
<keyword evidence="3" id="KW-0489">Methyltransferase</keyword>
<keyword evidence="1" id="KW-0808">Transferase</keyword>
<reference evidence="3 4" key="1">
    <citation type="submission" date="2021-03" db="EMBL/GenBank/DDBJ databases">
        <title>Actinoplanes flavus sp. nov., a novel actinomycete isolated from Coconut Palm rhizosphere soil.</title>
        <authorList>
            <person name="Luo X."/>
        </authorList>
    </citation>
    <scope>NUCLEOTIDE SEQUENCE [LARGE SCALE GENOMIC DNA]</scope>
    <source>
        <strain evidence="3 4">NEAU-H7</strain>
    </source>
</reference>
<proteinExistence type="predicted"/>
<dbReference type="GO" id="GO:0032259">
    <property type="term" value="P:methylation"/>
    <property type="evidence" value="ECO:0007669"/>
    <property type="project" value="UniProtKB-KW"/>
</dbReference>
<comment type="caution">
    <text evidence="3">The sequence shown here is derived from an EMBL/GenBank/DDBJ whole genome shotgun (WGS) entry which is preliminary data.</text>
</comment>
<dbReference type="RefSeq" id="WP_208466441.1">
    <property type="nucleotide sequence ID" value="NZ_JAGFNS010000003.1"/>
</dbReference>
<evidence type="ECO:0000259" key="2">
    <source>
        <dbReference type="Pfam" id="PF13649"/>
    </source>
</evidence>
<dbReference type="Gene3D" id="3.40.50.150">
    <property type="entry name" value="Vaccinia Virus protein VP39"/>
    <property type="match status" value="1"/>
</dbReference>
<dbReference type="PANTHER" id="PTHR43861">
    <property type="entry name" value="TRANS-ACONITATE 2-METHYLTRANSFERASE-RELATED"/>
    <property type="match status" value="1"/>
</dbReference>
<dbReference type="InterPro" id="IPR029063">
    <property type="entry name" value="SAM-dependent_MTases_sf"/>
</dbReference>
<evidence type="ECO:0000313" key="3">
    <source>
        <dbReference type="EMBL" id="MBO3737255.1"/>
    </source>
</evidence>
<protein>
    <submittedName>
        <fullName evidence="3">Methyltransferase domain-containing protein</fullName>
    </submittedName>
</protein>
<dbReference type="SUPFAM" id="SSF53335">
    <property type="entry name" value="S-adenosyl-L-methionine-dependent methyltransferases"/>
    <property type="match status" value="1"/>
</dbReference>
<evidence type="ECO:0000313" key="4">
    <source>
        <dbReference type="Proteomes" id="UP000679690"/>
    </source>
</evidence>
<name>A0ABS3UES0_9ACTN</name>
<dbReference type="InterPro" id="IPR041698">
    <property type="entry name" value="Methyltransf_25"/>
</dbReference>
<keyword evidence="4" id="KW-1185">Reference proteome</keyword>
<sequence length="252" mass="27851">MWHGEYRHPRLVEVYDTERLWGWEDDFFMRVLAERTAPRVLDMGCGTGRLAIAMAGAGHEVTAVDPAPAALDAARRKSGAAGVRWLQGSFEDLPARAAFDAAFMTGHVAEHIVTDEDWSGALHRLRGSLVADGRLVLDSRDPSGLPWREWAPDDTRRDIVLADGSVVQAWSEVASTDEDVVSVLHHYRFDDGLELTSSAAHRFRDEIQLRDSLRAAGFRVDQIYGGWGREPPGLSGDGELIVIAIAEPRMLP</sequence>
<dbReference type="Proteomes" id="UP000679690">
    <property type="component" value="Unassembled WGS sequence"/>
</dbReference>
<dbReference type="EMBL" id="JAGFNS010000003">
    <property type="protein sequence ID" value="MBO3737255.1"/>
    <property type="molecule type" value="Genomic_DNA"/>
</dbReference>
<gene>
    <name evidence="3" type="ORF">J5X75_06965</name>
</gene>
<dbReference type="Pfam" id="PF13649">
    <property type="entry name" value="Methyltransf_25"/>
    <property type="match status" value="1"/>
</dbReference>
<dbReference type="CDD" id="cd02440">
    <property type="entry name" value="AdoMet_MTases"/>
    <property type="match status" value="1"/>
</dbReference>
<dbReference type="GO" id="GO:0008168">
    <property type="term" value="F:methyltransferase activity"/>
    <property type="evidence" value="ECO:0007669"/>
    <property type="project" value="UniProtKB-KW"/>
</dbReference>
<feature type="domain" description="Methyltransferase" evidence="2">
    <location>
        <begin position="40"/>
        <end position="133"/>
    </location>
</feature>
<accession>A0ABS3UES0</accession>